<reference evidence="2" key="2">
    <citation type="submission" date="2023-01" db="EMBL/GenBank/DDBJ databases">
        <authorList>
            <person name="Sun Q."/>
            <person name="Evtushenko L."/>
        </authorList>
    </citation>
    <scope>NUCLEOTIDE SEQUENCE</scope>
    <source>
        <strain evidence="2">VKM Ac-1020</strain>
    </source>
</reference>
<gene>
    <name evidence="2" type="ORF">GCM10017576_21470</name>
</gene>
<accession>A0A9W6H4A1</accession>
<name>A0A9W6H4A1_9MICO</name>
<feature type="region of interest" description="Disordered" evidence="1">
    <location>
        <begin position="7"/>
        <end position="31"/>
    </location>
</feature>
<keyword evidence="3" id="KW-1185">Reference proteome</keyword>
<evidence type="ECO:0000256" key="1">
    <source>
        <dbReference type="SAM" id="MobiDB-lite"/>
    </source>
</evidence>
<protein>
    <submittedName>
        <fullName evidence="2">Uncharacterized protein</fullName>
    </submittedName>
</protein>
<dbReference type="AlphaFoldDB" id="A0A9W6H4A1"/>
<feature type="compositionally biased region" description="Basic and acidic residues" evidence="1">
    <location>
        <begin position="10"/>
        <end position="29"/>
    </location>
</feature>
<proteinExistence type="predicted"/>
<evidence type="ECO:0000313" key="2">
    <source>
        <dbReference type="EMBL" id="GLJ62017.1"/>
    </source>
</evidence>
<reference evidence="2" key="1">
    <citation type="journal article" date="2014" name="Int. J. Syst. Evol. Microbiol.">
        <title>Complete genome sequence of Corynebacterium casei LMG S-19264T (=DSM 44701T), isolated from a smear-ripened cheese.</title>
        <authorList>
            <consortium name="US DOE Joint Genome Institute (JGI-PGF)"/>
            <person name="Walter F."/>
            <person name="Albersmeier A."/>
            <person name="Kalinowski J."/>
            <person name="Ruckert C."/>
        </authorList>
    </citation>
    <scope>NUCLEOTIDE SEQUENCE</scope>
    <source>
        <strain evidence="2">VKM Ac-1020</strain>
    </source>
</reference>
<comment type="caution">
    <text evidence="2">The sequence shown here is derived from an EMBL/GenBank/DDBJ whole genome shotgun (WGS) entry which is preliminary data.</text>
</comment>
<dbReference type="EMBL" id="BSEJ01000010">
    <property type="protein sequence ID" value="GLJ62017.1"/>
    <property type="molecule type" value="Genomic_DNA"/>
</dbReference>
<dbReference type="Proteomes" id="UP001142462">
    <property type="component" value="Unassembled WGS sequence"/>
</dbReference>
<sequence length="99" mass="10491">MLVACSQGVGHHDGSARGVAGDHEWKPGRDNGVVHAGQLRVRLVTGVLGRERVQRDGDAHRGVLDETLDDVPVRLDEGVHVCAAVDVDEIANGFGALLH</sequence>
<evidence type="ECO:0000313" key="3">
    <source>
        <dbReference type="Proteomes" id="UP001142462"/>
    </source>
</evidence>
<organism evidence="2 3">
    <name type="scientific">Microbacterium barkeri</name>
    <dbReference type="NCBI Taxonomy" id="33917"/>
    <lineage>
        <taxon>Bacteria</taxon>
        <taxon>Bacillati</taxon>
        <taxon>Actinomycetota</taxon>
        <taxon>Actinomycetes</taxon>
        <taxon>Micrococcales</taxon>
        <taxon>Microbacteriaceae</taxon>
        <taxon>Microbacterium</taxon>
    </lineage>
</organism>